<dbReference type="EMBL" id="MZ571828">
    <property type="protein sequence ID" value="UEP19067.1"/>
    <property type="molecule type" value="Genomic_DNA"/>
</dbReference>
<keyword evidence="2" id="KW-1185">Reference proteome</keyword>
<name>A0AAE9C632_9CAUD</name>
<reference evidence="1 2" key="1">
    <citation type="submission" date="2021-07" db="EMBL/GenBank/DDBJ databases">
        <authorList>
            <person name="Bleriot I."/>
            <person name="Blasco L."/>
            <person name="Pacios O."/>
            <person name="Fernandez-Garcia L."/>
            <person name="Ambroa A."/>
            <person name="Lopez M."/>
            <person name="Ortiz-Cartagena C."/>
            <person name="Fernandez-Cuenca F."/>
            <person name="Oteo J."/>
            <person name="Pascual A."/>
            <person name="Martinez-Martinez L."/>
            <person name="Domingo-Calap P."/>
            <person name="Wood T.K."/>
            <person name="Tomas M."/>
        </authorList>
    </citation>
    <scope>NUCLEOTIDE SEQUENCE [LARGE SCALE GENOMIC DNA]</scope>
</reference>
<evidence type="ECO:0000313" key="1">
    <source>
        <dbReference type="EMBL" id="UEP19067.1"/>
    </source>
</evidence>
<evidence type="ECO:0000313" key="2">
    <source>
        <dbReference type="Proteomes" id="UP000828386"/>
    </source>
</evidence>
<dbReference type="Proteomes" id="UP000828386">
    <property type="component" value="Segment"/>
</dbReference>
<accession>A0AAE9C632</accession>
<protein>
    <submittedName>
        <fullName evidence="1">Uncharacterized protein</fullName>
    </submittedName>
</protein>
<sequence length="73" mass="8120">MGGLMDAQLQTQYYMLLGMLEDAGPTVRGHYERHKAAFEALLKEVNENEGGKGSDSYAAFIIALQIFLINQLK</sequence>
<proteinExistence type="predicted"/>
<organism evidence="1 2">
    <name type="scientific">Klebsiella phage vB_KpnS-VAC35</name>
    <dbReference type="NCBI Taxonomy" id="2866696"/>
    <lineage>
        <taxon>Viruses</taxon>
        <taxon>Duplodnaviria</taxon>
        <taxon>Heunggongvirae</taxon>
        <taxon>Uroviricota</taxon>
        <taxon>Caudoviricetes</taxon>
        <taxon>Demerecviridae</taxon>
        <taxon>Sugarlandvirus</taxon>
        <taxon>Sugarlandvirus VAC35</taxon>
    </lineage>
</organism>